<organism evidence="2 3">
    <name type="scientific">Phyllobacterium phragmitis</name>
    <dbReference type="NCBI Taxonomy" id="2670329"/>
    <lineage>
        <taxon>Bacteria</taxon>
        <taxon>Pseudomonadati</taxon>
        <taxon>Pseudomonadota</taxon>
        <taxon>Alphaproteobacteria</taxon>
        <taxon>Hyphomicrobiales</taxon>
        <taxon>Phyllobacteriaceae</taxon>
        <taxon>Phyllobacterium</taxon>
    </lineage>
</organism>
<evidence type="ECO:0000313" key="3">
    <source>
        <dbReference type="Proteomes" id="UP001628091"/>
    </source>
</evidence>
<proteinExistence type="predicted"/>
<dbReference type="Pfam" id="PF07238">
    <property type="entry name" value="PilZ"/>
    <property type="match status" value="1"/>
</dbReference>
<comment type="caution">
    <text evidence="2">The sequence shown here is derived from an EMBL/GenBank/DDBJ whole genome shotgun (WGS) entry which is preliminary data.</text>
</comment>
<protein>
    <recommendedName>
        <fullName evidence="1">PilZ domain-containing protein</fullName>
    </recommendedName>
</protein>
<evidence type="ECO:0000313" key="2">
    <source>
        <dbReference type="EMBL" id="GAB1582947.1"/>
    </source>
</evidence>
<name>A0ABQ0H207_9HYPH</name>
<dbReference type="Proteomes" id="UP001628091">
    <property type="component" value="Unassembled WGS sequence"/>
</dbReference>
<gene>
    <name evidence="2" type="ORF">PPNSA23_28900</name>
</gene>
<accession>A0ABQ0H207</accession>
<reference evidence="2 3" key="1">
    <citation type="submission" date="2024-10" db="EMBL/GenBank/DDBJ databases">
        <title>Isolation, draft genome sequencing and identification of Phyllobacterium sp. NSA23, isolated from leaf soil.</title>
        <authorList>
            <person name="Akita H."/>
        </authorList>
    </citation>
    <scope>NUCLEOTIDE SEQUENCE [LARGE SCALE GENOMIC DNA]</scope>
    <source>
        <strain evidence="2 3">NSA23</strain>
    </source>
</reference>
<dbReference type="InterPro" id="IPR009875">
    <property type="entry name" value="PilZ_domain"/>
</dbReference>
<dbReference type="EMBL" id="BAAFZP010000001">
    <property type="protein sequence ID" value="GAB1582947.1"/>
    <property type="molecule type" value="Genomic_DNA"/>
</dbReference>
<sequence length="74" mass="8418">MHDIAGGGAKIRVADPRLVPDRFWLFDDHYAQALIAEVVWRDGLELGVRFRHDPAVQPLDEARLTKLAGKYYSL</sequence>
<keyword evidence="3" id="KW-1185">Reference proteome</keyword>
<evidence type="ECO:0000259" key="1">
    <source>
        <dbReference type="Pfam" id="PF07238"/>
    </source>
</evidence>
<feature type="domain" description="PilZ" evidence="1">
    <location>
        <begin position="1"/>
        <end position="57"/>
    </location>
</feature>